<comment type="caution">
    <text evidence="18">The sequence shown here is derived from an EMBL/GenBank/DDBJ whole genome shotgun (WGS) entry which is preliminary data.</text>
</comment>
<dbReference type="PROSITE" id="PS51170">
    <property type="entry name" value="CW"/>
    <property type="match status" value="7"/>
</dbReference>
<dbReference type="SUPFAM" id="SSF69360">
    <property type="entry name" value="Cell wall binding repeat"/>
    <property type="match status" value="2"/>
</dbReference>
<dbReference type="FunFam" id="3.90.780.10:FF:000004">
    <property type="entry name" value="UDP-sugar hydrolase, putative"/>
    <property type="match status" value="1"/>
</dbReference>
<accession>A0A846TIA8</accession>
<dbReference type="SUPFAM" id="SSF56300">
    <property type="entry name" value="Metallo-dependent phosphatases"/>
    <property type="match status" value="2"/>
</dbReference>
<dbReference type="InterPro" id="IPR008334">
    <property type="entry name" value="5'-Nucleotdase_C"/>
</dbReference>
<feature type="repeat" description="Cell wall-binding" evidence="14">
    <location>
        <begin position="1325"/>
        <end position="1344"/>
    </location>
</feature>
<organism evidence="18 19">
    <name type="scientific">Mesobacillus selenatarsenatis</name>
    <dbReference type="NCBI Taxonomy" id="388741"/>
    <lineage>
        <taxon>Bacteria</taxon>
        <taxon>Bacillati</taxon>
        <taxon>Bacillota</taxon>
        <taxon>Bacilli</taxon>
        <taxon>Bacillales</taxon>
        <taxon>Bacillaceae</taxon>
        <taxon>Mesobacillus</taxon>
    </lineage>
</organism>
<dbReference type="PROSITE" id="PS00785">
    <property type="entry name" value="5_NUCLEOTIDASE_1"/>
    <property type="match status" value="1"/>
</dbReference>
<dbReference type="FunFam" id="3.60.21.10:FF:000052">
    <property type="entry name" value="Endonuclease YhcR"/>
    <property type="match status" value="1"/>
</dbReference>
<keyword evidence="9" id="KW-0677">Repeat</keyword>
<keyword evidence="13" id="KW-0511">Multifunctional enzyme</keyword>
<evidence type="ECO:0000256" key="8">
    <source>
        <dbReference type="ARBA" id="ARBA00022729"/>
    </source>
</evidence>
<dbReference type="PRINTS" id="PR01607">
    <property type="entry name" value="APYRASEFAMLY"/>
</dbReference>
<dbReference type="Proteomes" id="UP000587942">
    <property type="component" value="Unassembled WGS sequence"/>
</dbReference>
<dbReference type="PANTHER" id="PTHR11575:SF24">
    <property type="entry name" value="5'-NUCLEOTIDASE"/>
    <property type="match status" value="1"/>
</dbReference>
<evidence type="ECO:0000313" key="19">
    <source>
        <dbReference type="Proteomes" id="UP000587942"/>
    </source>
</evidence>
<evidence type="ECO:0000256" key="6">
    <source>
        <dbReference type="ARBA" id="ARBA00022525"/>
    </source>
</evidence>
<gene>
    <name evidence="18" type="ORF">GWK17_22500</name>
</gene>
<evidence type="ECO:0000256" key="13">
    <source>
        <dbReference type="ARBA" id="ARBA00023268"/>
    </source>
</evidence>
<sequence length="1423" mass="157975">MRRKIRREMKRRLLNGTIAATLVASTLPVTFAPAVAKAEETAAVENVLKVRLLETTDVHGNMMDYDYYKDAPTIEFGLARTAELIKEAKAEVKNSLLFDNGDLLQGNPLTDYVAKVKGLEADEVHPIYKAMNLLDYDAATLGNHEFNYGLPFLENALEEAEFPYVNANIYVDDKDEDDTNDQNAYKPYEILTRTFEDEAGNKHEVKIGVLGLVTPQIMQWDKGNLEGHVKTKDIVATAEKFVPEMQAAGADIIVTLAHTGFDASAEAYTEAENAVMPLSEVEGIDAILFGHKHVVFPGTGSEFKVDGVDATKGTINGVAAVEAGNWGNNLGVIDLTLKQVDGKWQIDDTQTQAAARPIFITDANKKKVPQVDGADPEIVDAVKEAHDGTLNYVRGKIGTTTAPMYSFFARVQDDPTIQIVNNAQKWYVEKYINEKLPEYKDVPVLSAGAPFKAGRQGPSDYTSIAKGDLSIKSANDLYLYPNTLKAVELTGAQVKEWLEMSAGQFNQINPASTDEQELINYLFEPFNYDVIDGLKYEIDVTQPAKYKPDGTINDASASRIKNLTMPDGTPVDLDQKFVVVTNNYRASGGGNFPGLAGSKLVVDSADENRQVLMDYISEQGEINPSADQNWKITSPGENLKLTFKSTPDAQAVADGNVKFLDTFTDEKGTWGKYELDLTTVDVQLLGINDFHGQINITKKVSNRNAGRADYLAAYLKEREAANPENTFMLHAGDAVGASAPASALLQDEPTIELLNEIGFDLGTLGNHEFDEGVDEMMRLINGGIHEKTGDFEGANFPYVAANVVKEGTDELILDPYHIQEFGGVPVGFIGVVYSDTPSIVTPSGTAGIEFTDEVTAINKYTQELKDKGVKAIVVVSHNPGQSKFDGSEATGEVVDFANNVDDEVDVIFAGHSHQYLNSVVDGKLLVQAYSSGTAFADVDLTLDVETKDIVSKKGEIVTTFQDAIEPDAKIKEMVDKYEADVAPIIGEVIGNAEVAMTRDQNEHGESVLGNLIADAMRAEMGTDFAFMNPGGIRADLDAGEITWGELFTIQPFGNDLVSMTLKGSEIRELLNQQFNPDKVRMLQLSGLSYEWSDELEYGEKVLDIYLPNGELIDEDADYTVTVNNFMAGGGDNYTALLKGRDQLIGPTDLEGLVNYVKANESVSAQIEDRVLKVTLDEEEVLNGWYEDEDGFTYYFIDGEMVTDWKEIEGDWYFFNEEGIMQTGWVKSKGKWYFLNEETGAMESGWFKHGNRMYYLDEDGSAVLGWFKIGNKWYYFDEVKESGQMKKGWVKWENKWYFLDDKGVMKTGWVKSSNKWYFLDTNGSMKTGWVKDKNKWYLLGQDGDMRTGWVKDKNKWYYLEKSGAMKTGWFKEKGKWYFLETSGAMKTGWVKSSGKWYFLYNDGSMAVNTKIGKYKIGKDGAWIQ</sequence>
<evidence type="ECO:0000256" key="7">
    <source>
        <dbReference type="ARBA" id="ARBA00022723"/>
    </source>
</evidence>
<feature type="repeat" description="Cell wall-binding" evidence="14">
    <location>
        <begin position="1201"/>
        <end position="1220"/>
    </location>
</feature>
<feature type="repeat" description="Cell wall-binding" evidence="14">
    <location>
        <begin position="1345"/>
        <end position="1364"/>
    </location>
</feature>
<comment type="cofactor">
    <cofactor evidence="3">
        <name>a divalent metal cation</name>
        <dbReference type="ChEBI" id="CHEBI:60240"/>
    </cofactor>
</comment>
<keyword evidence="7" id="KW-0479">Metal-binding</keyword>
<feature type="repeat" description="Cell wall-binding" evidence="14">
    <location>
        <begin position="1285"/>
        <end position="1304"/>
    </location>
</feature>
<feature type="repeat" description="Cell wall-binding" evidence="14">
    <location>
        <begin position="1365"/>
        <end position="1384"/>
    </location>
</feature>
<comment type="catalytic activity">
    <reaction evidence="2">
        <text>a nucleoside 2',3'-cyclic phosphate + H2O = a nucleoside 3'-phosphate + H(+)</text>
        <dbReference type="Rhea" id="RHEA:19621"/>
        <dbReference type="ChEBI" id="CHEBI:15377"/>
        <dbReference type="ChEBI" id="CHEBI:15378"/>
        <dbReference type="ChEBI" id="CHEBI:66949"/>
        <dbReference type="ChEBI" id="CHEBI:66954"/>
        <dbReference type="EC" id="3.1.4.16"/>
    </reaction>
</comment>
<dbReference type="Pfam" id="PF19127">
    <property type="entry name" value="Choline_bind_3"/>
    <property type="match status" value="3"/>
</dbReference>
<dbReference type="InterPro" id="IPR036907">
    <property type="entry name" value="5'-Nucleotdase_C_sf"/>
</dbReference>
<evidence type="ECO:0000256" key="9">
    <source>
        <dbReference type="ARBA" id="ARBA00022737"/>
    </source>
</evidence>
<evidence type="ECO:0000259" key="16">
    <source>
        <dbReference type="Pfam" id="PF00149"/>
    </source>
</evidence>
<dbReference type="InterPro" id="IPR004843">
    <property type="entry name" value="Calcineurin-like_PHP"/>
</dbReference>
<feature type="domain" description="Calcineurin-like phosphoesterase" evidence="16">
    <location>
        <begin position="51"/>
        <end position="294"/>
    </location>
</feature>
<evidence type="ECO:0000256" key="4">
    <source>
        <dbReference type="ARBA" id="ARBA00004168"/>
    </source>
</evidence>
<dbReference type="InterPro" id="IPR018337">
    <property type="entry name" value="Cell_wall/Cho-bd_repeat"/>
</dbReference>
<feature type="repeat" description="Cell wall-binding" evidence="14">
    <location>
        <begin position="1305"/>
        <end position="1324"/>
    </location>
</feature>
<evidence type="ECO:0000256" key="3">
    <source>
        <dbReference type="ARBA" id="ARBA00001968"/>
    </source>
</evidence>
<dbReference type="InterPro" id="IPR006179">
    <property type="entry name" value="5_nucleotidase/apyrase"/>
</dbReference>
<evidence type="ECO:0000313" key="18">
    <source>
        <dbReference type="EMBL" id="NKE08213.1"/>
    </source>
</evidence>
<feature type="signal peptide" evidence="15">
    <location>
        <begin position="1"/>
        <end position="31"/>
    </location>
</feature>
<protein>
    <submittedName>
        <fullName evidence="18">Bifunctional 2',3'-cyclic-nucleotide 2'-phosphodiesterase/3'-nucleotidase</fullName>
    </submittedName>
</protein>
<proteinExistence type="predicted"/>
<dbReference type="EMBL" id="JAAVUM010000030">
    <property type="protein sequence ID" value="NKE08213.1"/>
    <property type="molecule type" value="Genomic_DNA"/>
</dbReference>
<feature type="domain" description="Calcineurin-like phosphoesterase" evidence="16">
    <location>
        <begin position="685"/>
        <end position="915"/>
    </location>
</feature>
<evidence type="ECO:0000256" key="5">
    <source>
        <dbReference type="ARBA" id="ARBA00022512"/>
    </source>
</evidence>
<evidence type="ECO:0000256" key="15">
    <source>
        <dbReference type="SAM" id="SignalP"/>
    </source>
</evidence>
<comment type="subcellular location">
    <subcellularLocation>
        <location evidence="4">Secreted</location>
        <location evidence="4">Cell wall</location>
        <topology evidence="4">Peptidoglycan-anchor</topology>
    </subcellularLocation>
</comment>
<keyword evidence="12" id="KW-0572">Peptidoglycan-anchor</keyword>
<dbReference type="Pfam" id="PF02872">
    <property type="entry name" value="5_nucleotid_C"/>
    <property type="match status" value="2"/>
</dbReference>
<feature type="domain" description="5'-Nucleotidase C-terminal" evidence="17">
    <location>
        <begin position="988"/>
        <end position="1136"/>
    </location>
</feature>
<dbReference type="CDD" id="cd07410">
    <property type="entry name" value="MPP_CpdB_N"/>
    <property type="match status" value="1"/>
</dbReference>
<keyword evidence="10" id="KW-0547">Nucleotide-binding</keyword>
<dbReference type="GO" id="GO:0030288">
    <property type="term" value="C:outer membrane-bounded periplasmic space"/>
    <property type="evidence" value="ECO:0007669"/>
    <property type="project" value="TreeGrafter"/>
</dbReference>
<dbReference type="PROSITE" id="PS00786">
    <property type="entry name" value="5_NUCLEOTIDASE_2"/>
    <property type="match status" value="2"/>
</dbReference>
<feature type="chain" id="PRO_5038337718" evidence="15">
    <location>
        <begin position="32"/>
        <end position="1423"/>
    </location>
</feature>
<dbReference type="GO" id="GO:0008663">
    <property type="term" value="F:2',3'-cyclic-nucleotide 2'-phosphodiesterase activity"/>
    <property type="evidence" value="ECO:0007669"/>
    <property type="project" value="UniProtKB-EC"/>
</dbReference>
<dbReference type="GO" id="GO:0000166">
    <property type="term" value="F:nucleotide binding"/>
    <property type="evidence" value="ECO:0007669"/>
    <property type="project" value="UniProtKB-KW"/>
</dbReference>
<dbReference type="Gene3D" id="2.10.270.10">
    <property type="entry name" value="Cholin Binding"/>
    <property type="match status" value="3"/>
</dbReference>
<evidence type="ECO:0000256" key="11">
    <source>
        <dbReference type="ARBA" id="ARBA00022801"/>
    </source>
</evidence>
<comment type="catalytic activity">
    <reaction evidence="1">
        <text>a ribonucleoside 3'-phosphate + H2O = a ribonucleoside + phosphate</text>
        <dbReference type="Rhea" id="RHEA:10144"/>
        <dbReference type="ChEBI" id="CHEBI:13197"/>
        <dbReference type="ChEBI" id="CHEBI:15377"/>
        <dbReference type="ChEBI" id="CHEBI:18254"/>
        <dbReference type="ChEBI" id="CHEBI:43474"/>
        <dbReference type="EC" id="3.1.3.6"/>
    </reaction>
</comment>
<feature type="domain" description="5'-Nucleotidase C-terminal" evidence="17">
    <location>
        <begin position="396"/>
        <end position="595"/>
    </location>
</feature>
<dbReference type="RefSeq" id="WP_167834564.1">
    <property type="nucleotide sequence ID" value="NZ_JAAVUM010000030.1"/>
</dbReference>
<dbReference type="NCBIfam" id="NF006938">
    <property type="entry name" value="PRK09420.1"/>
    <property type="match status" value="1"/>
</dbReference>
<reference evidence="18 19" key="1">
    <citation type="submission" date="2020-03" db="EMBL/GenBank/DDBJ databases">
        <authorList>
            <person name="Sun Q."/>
        </authorList>
    </citation>
    <scope>NUCLEOTIDE SEQUENCE [LARGE SCALE GENOMIC DNA]</scope>
    <source>
        <strain evidence="18 19">KACC 21451</strain>
    </source>
</reference>
<keyword evidence="11" id="KW-0378">Hydrolase</keyword>
<evidence type="ECO:0000256" key="12">
    <source>
        <dbReference type="ARBA" id="ARBA00023088"/>
    </source>
</evidence>
<name>A0A846TIA8_9BACI</name>
<dbReference type="GO" id="GO:0008253">
    <property type="term" value="F:5'-nucleotidase activity"/>
    <property type="evidence" value="ECO:0007669"/>
    <property type="project" value="TreeGrafter"/>
</dbReference>
<evidence type="ECO:0000256" key="14">
    <source>
        <dbReference type="PROSITE-ProRule" id="PRU00591"/>
    </source>
</evidence>
<dbReference type="GO" id="GO:0008254">
    <property type="term" value="F:3'-nucleotidase activity"/>
    <property type="evidence" value="ECO:0007669"/>
    <property type="project" value="UniProtKB-EC"/>
</dbReference>
<keyword evidence="8 15" id="KW-0732">Signal</keyword>
<dbReference type="InterPro" id="IPR029052">
    <property type="entry name" value="Metallo-depent_PP-like"/>
</dbReference>
<evidence type="ECO:0000256" key="2">
    <source>
        <dbReference type="ARBA" id="ARBA00001730"/>
    </source>
</evidence>
<dbReference type="GO" id="GO:0008768">
    <property type="term" value="F:UDP-sugar diphosphatase activity"/>
    <property type="evidence" value="ECO:0007669"/>
    <property type="project" value="TreeGrafter"/>
</dbReference>
<dbReference type="PANTHER" id="PTHR11575">
    <property type="entry name" value="5'-NUCLEOTIDASE-RELATED"/>
    <property type="match status" value="1"/>
</dbReference>
<feature type="repeat" description="Cell wall-binding" evidence="14">
    <location>
        <begin position="1385"/>
        <end position="1404"/>
    </location>
</feature>
<evidence type="ECO:0000256" key="1">
    <source>
        <dbReference type="ARBA" id="ARBA00000527"/>
    </source>
</evidence>
<dbReference type="Gene3D" id="3.90.780.10">
    <property type="entry name" value="5'-Nucleotidase, C-terminal domain"/>
    <property type="match status" value="2"/>
</dbReference>
<dbReference type="GO" id="GO:0046872">
    <property type="term" value="F:metal ion binding"/>
    <property type="evidence" value="ECO:0007669"/>
    <property type="project" value="UniProtKB-KW"/>
</dbReference>
<dbReference type="Gene3D" id="3.60.21.10">
    <property type="match status" value="2"/>
</dbReference>
<dbReference type="Pfam" id="PF00149">
    <property type="entry name" value="Metallophos"/>
    <property type="match status" value="2"/>
</dbReference>
<evidence type="ECO:0000259" key="17">
    <source>
        <dbReference type="Pfam" id="PF02872"/>
    </source>
</evidence>
<dbReference type="Pfam" id="PF01473">
    <property type="entry name" value="Choline_bind_1"/>
    <property type="match status" value="3"/>
</dbReference>
<dbReference type="InterPro" id="IPR006146">
    <property type="entry name" value="5'-Nucleotdase_CS"/>
</dbReference>
<dbReference type="SUPFAM" id="SSF55816">
    <property type="entry name" value="5'-nucleotidase (syn. UDP-sugar hydrolase), C-terminal domain"/>
    <property type="match status" value="2"/>
</dbReference>
<dbReference type="GO" id="GO:0009166">
    <property type="term" value="P:nucleotide catabolic process"/>
    <property type="evidence" value="ECO:0007669"/>
    <property type="project" value="InterPro"/>
</dbReference>
<evidence type="ECO:0000256" key="10">
    <source>
        <dbReference type="ARBA" id="ARBA00022741"/>
    </source>
</evidence>
<dbReference type="InterPro" id="IPR041827">
    <property type="entry name" value="CpdB_N"/>
</dbReference>
<keyword evidence="5" id="KW-0134">Cell wall</keyword>
<keyword evidence="6" id="KW-0964">Secreted</keyword>